<keyword evidence="3" id="KW-1185">Reference proteome</keyword>
<evidence type="ECO:0008006" key="4">
    <source>
        <dbReference type="Google" id="ProtNLM"/>
    </source>
</evidence>
<name>A0ABT4TWZ2_9ACTN</name>
<feature type="compositionally biased region" description="Basic and acidic residues" evidence="1">
    <location>
        <begin position="544"/>
        <end position="562"/>
    </location>
</feature>
<feature type="region of interest" description="Disordered" evidence="1">
    <location>
        <begin position="387"/>
        <end position="625"/>
    </location>
</feature>
<evidence type="ECO:0000313" key="2">
    <source>
        <dbReference type="EMBL" id="MDA2808647.1"/>
    </source>
</evidence>
<reference evidence="2" key="1">
    <citation type="submission" date="2023-01" db="EMBL/GenBank/DDBJ databases">
        <title>Draft genome sequence of Nocardiopsis sp. LSu2-4 isolated from halophytes.</title>
        <authorList>
            <person name="Duangmal K."/>
            <person name="Chantavorakit T."/>
        </authorList>
    </citation>
    <scope>NUCLEOTIDE SEQUENCE</scope>
    <source>
        <strain evidence="2">LSu2-4</strain>
    </source>
</reference>
<comment type="caution">
    <text evidence="2">The sequence shown here is derived from an EMBL/GenBank/DDBJ whole genome shotgun (WGS) entry which is preliminary data.</text>
</comment>
<proteinExistence type="predicted"/>
<feature type="compositionally biased region" description="Acidic residues" evidence="1">
    <location>
        <begin position="400"/>
        <end position="410"/>
    </location>
</feature>
<dbReference type="Proteomes" id="UP001165685">
    <property type="component" value="Unassembled WGS sequence"/>
</dbReference>
<sequence>MSFEPTQPQSGVDPNPYTLIDPDAIPYPLTDVESLASAAETLRTKGQDLLDGAEDLRSTWKGLDAHYEAPESETLFSKMDPVANRGEDLQSDLSTVADALEELAEAARTARRSLNNLRIDAQGLWNRNHDNAFWWLTKDEQTDEWAVVENIRIKDAVNSAWSTFNQAENDCANKISAIYGGPTFVSPGEGGGKNEIVYGLAPDAGERDLSLDHALSFEGVNSTFNDVTAWAGSHFDPSEVEWGNDAGQALWDVVVTDAVWGSVVGLYSKVGFWHPTSGWRFDPSGRWANFKAAWKDAGLGAAALVGIYDEHGWLTDPGEGGRQGWGAGWDRWLDNLEASKNEIVESHTAWSTREDGTSYSNTTMLASGLMLTGGLPLKAAKIVLGTGVDVPNGRHSSDSSDSEEETDSDSDSDKSTAHGGPGTNGWPSSPLPQRSEGGGSVTERFQHPLTVLRESMLDPNRLRPAPSGRPDTPSPSPTPESGGGRPTPQQGGSQESQEGGAPPTRPGGEGPKGGPGSGSTDAPGRPGERTATPGPTTPTAGDSPRVEGKDQDKTPVQPRDEGQEAAGKPAEEPTSPDPAAAGGAGGGDEPPKDRTTTGGGDDDEGSDDQPDPDSTQPYVPPALVS</sequence>
<evidence type="ECO:0000313" key="3">
    <source>
        <dbReference type="Proteomes" id="UP001165685"/>
    </source>
</evidence>
<feature type="compositionally biased region" description="Acidic residues" evidence="1">
    <location>
        <begin position="600"/>
        <end position="611"/>
    </location>
</feature>
<accession>A0ABT4TWZ2</accession>
<protein>
    <recommendedName>
        <fullName evidence="4">WXG100 family type VII secretion target</fullName>
    </recommendedName>
</protein>
<gene>
    <name evidence="2" type="ORF">O4U47_29350</name>
</gene>
<organism evidence="2 3">
    <name type="scientific">Nocardiopsis suaedae</name>
    <dbReference type="NCBI Taxonomy" id="3018444"/>
    <lineage>
        <taxon>Bacteria</taxon>
        <taxon>Bacillati</taxon>
        <taxon>Actinomycetota</taxon>
        <taxon>Actinomycetes</taxon>
        <taxon>Streptosporangiales</taxon>
        <taxon>Nocardiopsidaceae</taxon>
        <taxon>Nocardiopsis</taxon>
    </lineage>
</organism>
<dbReference type="RefSeq" id="WP_270681234.1">
    <property type="nucleotide sequence ID" value="NZ_JAQFWP010000095.1"/>
</dbReference>
<feature type="compositionally biased region" description="Low complexity" evidence="1">
    <location>
        <begin position="523"/>
        <end position="541"/>
    </location>
</feature>
<feature type="compositionally biased region" description="Low complexity" evidence="1">
    <location>
        <begin position="486"/>
        <end position="502"/>
    </location>
</feature>
<feature type="compositionally biased region" description="Gly residues" evidence="1">
    <location>
        <begin position="507"/>
        <end position="517"/>
    </location>
</feature>
<dbReference type="Gene3D" id="1.10.287.1060">
    <property type="entry name" value="ESAT-6-like"/>
    <property type="match status" value="1"/>
</dbReference>
<evidence type="ECO:0000256" key="1">
    <source>
        <dbReference type="SAM" id="MobiDB-lite"/>
    </source>
</evidence>
<dbReference type="EMBL" id="JAQFWP010000095">
    <property type="protein sequence ID" value="MDA2808647.1"/>
    <property type="molecule type" value="Genomic_DNA"/>
</dbReference>